<dbReference type="Proteomes" id="UP000634435">
    <property type="component" value="Unassembled WGS sequence"/>
</dbReference>
<name>A0ABQ2DPF1_9BACI</name>
<gene>
    <name evidence="2" type="ORF">GCM10007111_25310</name>
</gene>
<evidence type="ECO:0000313" key="2">
    <source>
        <dbReference type="EMBL" id="GGJ62115.1"/>
    </source>
</evidence>
<reference evidence="3" key="1">
    <citation type="journal article" date="2019" name="Int. J. Syst. Evol. Microbiol.">
        <title>The Global Catalogue of Microorganisms (GCM) 10K type strain sequencing project: providing services to taxonomists for standard genome sequencing and annotation.</title>
        <authorList>
            <consortium name="The Broad Institute Genomics Platform"/>
            <consortium name="The Broad Institute Genome Sequencing Center for Infectious Disease"/>
            <person name="Wu L."/>
            <person name="Ma J."/>
        </authorList>
    </citation>
    <scope>NUCLEOTIDE SEQUENCE [LARGE SCALE GENOMIC DNA]</scope>
    <source>
        <strain evidence="3">JCM 30071</strain>
    </source>
</reference>
<dbReference type="EMBL" id="BMPN01000003">
    <property type="protein sequence ID" value="GGJ62115.1"/>
    <property type="molecule type" value="Genomic_DNA"/>
</dbReference>
<protein>
    <submittedName>
        <fullName evidence="2">Uncharacterized protein</fullName>
    </submittedName>
</protein>
<feature type="chain" id="PRO_5046536263" evidence="1">
    <location>
        <begin position="29"/>
        <end position="253"/>
    </location>
</feature>
<dbReference type="RefSeq" id="WP_188943347.1">
    <property type="nucleotide sequence ID" value="NZ_BMPN01000003.1"/>
</dbReference>
<feature type="signal peptide" evidence="1">
    <location>
        <begin position="1"/>
        <end position="28"/>
    </location>
</feature>
<evidence type="ECO:0000256" key="1">
    <source>
        <dbReference type="SAM" id="SignalP"/>
    </source>
</evidence>
<accession>A0ABQ2DPF1</accession>
<keyword evidence="1" id="KW-0732">Signal</keyword>
<organism evidence="2 3">
    <name type="scientific">Virgibacillus kapii</name>
    <dbReference type="NCBI Taxonomy" id="1638645"/>
    <lineage>
        <taxon>Bacteria</taxon>
        <taxon>Bacillati</taxon>
        <taxon>Bacillota</taxon>
        <taxon>Bacilli</taxon>
        <taxon>Bacillales</taxon>
        <taxon>Bacillaceae</taxon>
        <taxon>Virgibacillus</taxon>
    </lineage>
</organism>
<keyword evidence="3" id="KW-1185">Reference proteome</keyword>
<sequence>MIKTKKILSILVVTILLGTSFLPSHTSASTIDYNMVTKIGEDLKINYIDENSWEYFQEKDGTIYKIEETANLETGVVKSAIKSIDKNGNLSLQKTTLTTPKENGVEIKTTENGSTTTEMIEKSSQVEANISSTSIADNIKASSDELTPWRFSYTNYNSSSLDTSLTYGAIAAVISSLFNLGLTASIVVSSAAALAADHKPNVYTRHTRSHKNVVGTTILAGIMDDRWTYENSNHTGIIAYDNEIDCASGYSCN</sequence>
<comment type="caution">
    <text evidence="2">The sequence shown here is derived from an EMBL/GenBank/DDBJ whole genome shotgun (WGS) entry which is preliminary data.</text>
</comment>
<proteinExistence type="predicted"/>
<evidence type="ECO:0000313" key="3">
    <source>
        <dbReference type="Proteomes" id="UP000634435"/>
    </source>
</evidence>